<protein>
    <recommendedName>
        <fullName evidence="5">Thiamine kinase</fullName>
        <ecNumber evidence="5">2.7.1.89</ecNumber>
    </recommendedName>
</protein>
<dbReference type="GO" id="GO:0006772">
    <property type="term" value="P:thiamine metabolic process"/>
    <property type="evidence" value="ECO:0007669"/>
    <property type="project" value="InterPro"/>
</dbReference>
<dbReference type="InterPro" id="IPR011009">
    <property type="entry name" value="Kinase-like_dom_sf"/>
</dbReference>
<evidence type="ECO:0000256" key="1">
    <source>
        <dbReference type="ARBA" id="ARBA00022679"/>
    </source>
</evidence>
<comment type="similarity">
    <text evidence="5">Belongs to the thiamine kinase family.</text>
</comment>
<keyword evidence="3 5" id="KW-0418">Kinase</keyword>
<dbReference type="GO" id="GO:0019165">
    <property type="term" value="F:thiamine kinase activity"/>
    <property type="evidence" value="ECO:0007669"/>
    <property type="project" value="UniProtKB-UniRule"/>
</dbReference>
<dbReference type="HAMAP" id="MF_01604">
    <property type="entry name" value="Thiamine_kinase"/>
    <property type="match status" value="1"/>
</dbReference>
<dbReference type="Pfam" id="PF01636">
    <property type="entry name" value="APH"/>
    <property type="match status" value="1"/>
</dbReference>
<reference evidence="7 8" key="1">
    <citation type="submission" date="2018-12" db="EMBL/GenBank/DDBJ databases">
        <authorList>
            <consortium name="Pathogen Informatics"/>
        </authorList>
    </citation>
    <scope>NUCLEOTIDE SEQUENCE [LARGE SCALE GENOMIC DNA]</scope>
    <source>
        <strain evidence="7 8">NCTC11214</strain>
    </source>
</reference>
<dbReference type="InterPro" id="IPR014093">
    <property type="entry name" value="Thiamine_kinase"/>
</dbReference>
<dbReference type="RefSeq" id="WP_004964234.1">
    <property type="nucleotide sequence ID" value="NZ_JAQMZQ010000001.1"/>
</dbReference>
<dbReference type="SUPFAM" id="SSF56112">
    <property type="entry name" value="Protein kinase-like (PK-like)"/>
    <property type="match status" value="1"/>
</dbReference>
<evidence type="ECO:0000256" key="3">
    <source>
        <dbReference type="ARBA" id="ARBA00022777"/>
    </source>
</evidence>
<keyword evidence="2 5" id="KW-0547">Nucleotide-binding</keyword>
<dbReference type="Proteomes" id="UP000281391">
    <property type="component" value="Chromosome"/>
</dbReference>
<evidence type="ECO:0000256" key="4">
    <source>
        <dbReference type="ARBA" id="ARBA00022840"/>
    </source>
</evidence>
<comment type="function">
    <text evidence="5">Catalyzes the phosphorylation of thiamine to thiamine phosphate.</text>
</comment>
<keyword evidence="1 5" id="KW-0808">Transferase</keyword>
<evidence type="ECO:0000259" key="6">
    <source>
        <dbReference type="Pfam" id="PF01636"/>
    </source>
</evidence>
<dbReference type="AlphaFoldDB" id="A0A3S4HVC3"/>
<dbReference type="GO" id="GO:0009229">
    <property type="term" value="P:thiamine diphosphate biosynthetic process"/>
    <property type="evidence" value="ECO:0007669"/>
    <property type="project" value="UniProtKB-UniRule"/>
</dbReference>
<gene>
    <name evidence="5 7" type="primary">thiK</name>
    <name evidence="7" type="ORF">NCTC11214_04902</name>
</gene>
<sequence>MATSNANAELRTLLQTRLPAVKTAGCRFSPVQGLTGESWRIEGEGICLLARQQTPDKSVLGVSRQREARLLRRSAVTLGPTVVAQNARWIIVEWLEGDVVTEAVFDQLRQNGGLARLTAGLHQRPLSGYRLDLPRRYQHYWQHLDRRRITPAWLRLQQRFLHAAAPQPLKLAPLHMDIHPDNMIAQPQRVRLIDWEYAADGDVALELAAMFRFNAWSGEQCQQFIEQYVQYGYHDARRLTSQISHWLPWVDYLMLMWFEVRWQQSGESEFLRWAAALRQRFCLSLPRSE</sequence>
<comment type="pathway">
    <text evidence="5">Cofactor biosynthesis; thiamine diphosphate biosynthesis; thiamine phosphate from thiamine: step 1/1.</text>
</comment>
<dbReference type="Gene3D" id="3.90.1200.10">
    <property type="match status" value="1"/>
</dbReference>
<accession>A0A3S4HVC3</accession>
<proteinExistence type="inferred from homology"/>
<dbReference type="InterPro" id="IPR002575">
    <property type="entry name" value="Aminoglycoside_PTrfase"/>
</dbReference>
<name>A0A3S4HVC3_SEROD</name>
<comment type="catalytic activity">
    <reaction evidence="5">
        <text>thiamine + ATP = thiamine phosphate + ADP + H(+)</text>
        <dbReference type="Rhea" id="RHEA:12012"/>
        <dbReference type="ChEBI" id="CHEBI:15378"/>
        <dbReference type="ChEBI" id="CHEBI:18385"/>
        <dbReference type="ChEBI" id="CHEBI:30616"/>
        <dbReference type="ChEBI" id="CHEBI:37575"/>
        <dbReference type="ChEBI" id="CHEBI:456216"/>
        <dbReference type="EC" id="2.7.1.89"/>
    </reaction>
</comment>
<dbReference type="GO" id="GO:0005524">
    <property type="term" value="F:ATP binding"/>
    <property type="evidence" value="ECO:0007669"/>
    <property type="project" value="UniProtKB-KW"/>
</dbReference>
<organism evidence="7 8">
    <name type="scientific">Serratia odorifera</name>
    <dbReference type="NCBI Taxonomy" id="618"/>
    <lineage>
        <taxon>Bacteria</taxon>
        <taxon>Pseudomonadati</taxon>
        <taxon>Pseudomonadota</taxon>
        <taxon>Gammaproteobacteria</taxon>
        <taxon>Enterobacterales</taxon>
        <taxon>Yersiniaceae</taxon>
        <taxon>Serratia</taxon>
    </lineage>
</organism>
<dbReference type="UniPathway" id="UPA00060">
    <property type="reaction ID" value="UER00596"/>
</dbReference>
<dbReference type="EMBL" id="LR134117">
    <property type="protein sequence ID" value="VDZ64297.1"/>
    <property type="molecule type" value="Genomic_DNA"/>
</dbReference>
<evidence type="ECO:0000313" key="7">
    <source>
        <dbReference type="EMBL" id="VDZ64297.1"/>
    </source>
</evidence>
<evidence type="ECO:0000313" key="8">
    <source>
        <dbReference type="Proteomes" id="UP000281391"/>
    </source>
</evidence>
<dbReference type="KEGG" id="sof:NCTC11214_04902"/>
<evidence type="ECO:0000256" key="2">
    <source>
        <dbReference type="ARBA" id="ARBA00022741"/>
    </source>
</evidence>
<keyword evidence="4 5" id="KW-0067">ATP-binding</keyword>
<evidence type="ECO:0000256" key="5">
    <source>
        <dbReference type="HAMAP-Rule" id="MF_01604"/>
    </source>
</evidence>
<feature type="domain" description="Aminoglycoside phosphotransferase" evidence="6">
    <location>
        <begin position="66"/>
        <end position="232"/>
    </location>
</feature>
<dbReference type="EC" id="2.7.1.89" evidence="5"/>